<name>A0ABS8RP33_DATST</name>
<feature type="compositionally biased region" description="Basic and acidic residues" evidence="1">
    <location>
        <begin position="1"/>
        <end position="23"/>
    </location>
</feature>
<evidence type="ECO:0000313" key="4">
    <source>
        <dbReference type="Proteomes" id="UP000823775"/>
    </source>
</evidence>
<sequence>MKRENSISSIERSRPPLSSRDENSMMDMQVQPSRDISTTWRSMQTGFRNFKSNMESKGFIPFTSSSRYRHSRASQLESLDEIFDRIKRPGAESTNYDSDDDVYDGLKSSSFAEIMDDNPALSQFIFAKPTEYLPLFDEAAVWAQKVIFADLKQCENASVKDNIHVRINISGSPLECPETFSQHCRVRAKHRGFFLISKGL</sequence>
<dbReference type="InterPro" id="IPR058768">
    <property type="entry name" value="MCM9_N"/>
</dbReference>
<keyword evidence="4" id="KW-1185">Reference proteome</keyword>
<feature type="domain" description="MCM9 N-terminal" evidence="2">
    <location>
        <begin position="113"/>
        <end position="168"/>
    </location>
</feature>
<evidence type="ECO:0000256" key="1">
    <source>
        <dbReference type="SAM" id="MobiDB-lite"/>
    </source>
</evidence>
<dbReference type="EMBL" id="JACEIK010000049">
    <property type="protein sequence ID" value="MCD7448001.1"/>
    <property type="molecule type" value="Genomic_DNA"/>
</dbReference>
<evidence type="ECO:0000259" key="2">
    <source>
        <dbReference type="Pfam" id="PF26066"/>
    </source>
</evidence>
<dbReference type="Pfam" id="PF26066">
    <property type="entry name" value="MCM9_N"/>
    <property type="match status" value="1"/>
</dbReference>
<comment type="caution">
    <text evidence="3">The sequence shown here is derived from an EMBL/GenBank/DDBJ whole genome shotgun (WGS) entry which is preliminary data.</text>
</comment>
<proteinExistence type="predicted"/>
<feature type="region of interest" description="Disordered" evidence="1">
    <location>
        <begin position="1"/>
        <end position="38"/>
    </location>
</feature>
<protein>
    <recommendedName>
        <fullName evidence="2">MCM9 N-terminal domain-containing protein</fullName>
    </recommendedName>
</protein>
<evidence type="ECO:0000313" key="3">
    <source>
        <dbReference type="EMBL" id="MCD7448001.1"/>
    </source>
</evidence>
<reference evidence="3 4" key="1">
    <citation type="journal article" date="2021" name="BMC Genomics">
        <title>Datura genome reveals duplications of psychoactive alkaloid biosynthetic genes and high mutation rate following tissue culture.</title>
        <authorList>
            <person name="Rajewski A."/>
            <person name="Carter-House D."/>
            <person name="Stajich J."/>
            <person name="Litt A."/>
        </authorList>
    </citation>
    <scope>NUCLEOTIDE SEQUENCE [LARGE SCALE GENOMIC DNA]</scope>
    <source>
        <strain evidence="3">AR-01</strain>
    </source>
</reference>
<dbReference type="Proteomes" id="UP000823775">
    <property type="component" value="Unassembled WGS sequence"/>
</dbReference>
<accession>A0ABS8RP33</accession>
<gene>
    <name evidence="3" type="ORF">HAX54_036821</name>
</gene>
<organism evidence="3 4">
    <name type="scientific">Datura stramonium</name>
    <name type="common">Jimsonweed</name>
    <name type="synonym">Common thornapple</name>
    <dbReference type="NCBI Taxonomy" id="4076"/>
    <lineage>
        <taxon>Eukaryota</taxon>
        <taxon>Viridiplantae</taxon>
        <taxon>Streptophyta</taxon>
        <taxon>Embryophyta</taxon>
        <taxon>Tracheophyta</taxon>
        <taxon>Spermatophyta</taxon>
        <taxon>Magnoliopsida</taxon>
        <taxon>eudicotyledons</taxon>
        <taxon>Gunneridae</taxon>
        <taxon>Pentapetalae</taxon>
        <taxon>asterids</taxon>
        <taxon>lamiids</taxon>
        <taxon>Solanales</taxon>
        <taxon>Solanaceae</taxon>
        <taxon>Solanoideae</taxon>
        <taxon>Datureae</taxon>
        <taxon>Datura</taxon>
    </lineage>
</organism>